<proteinExistence type="predicted"/>
<protein>
    <submittedName>
        <fullName evidence="1">Uncharacterized protein</fullName>
    </submittedName>
</protein>
<dbReference type="Proteomes" id="UP000199705">
    <property type="component" value="Unassembled WGS sequence"/>
</dbReference>
<evidence type="ECO:0000313" key="2">
    <source>
        <dbReference type="Proteomes" id="UP000199705"/>
    </source>
</evidence>
<gene>
    <name evidence="1" type="ORF">SAMN05192573_102537</name>
</gene>
<dbReference type="EMBL" id="FNCG01000002">
    <property type="protein sequence ID" value="SDG21514.1"/>
    <property type="molecule type" value="Genomic_DNA"/>
</dbReference>
<keyword evidence="2" id="KW-1185">Reference proteome</keyword>
<name>A0A1G7SF28_9SPHI</name>
<sequence length="65" mass="7486">MDFQKKEHRAFFIFFSGIKKLGHLICYNAPGHKGACSLFEKRKRGSNLHQALPLFCISKPFNTDD</sequence>
<organism evidence="1 2">
    <name type="scientific">Mucilaginibacter gossypii</name>
    <dbReference type="NCBI Taxonomy" id="551996"/>
    <lineage>
        <taxon>Bacteria</taxon>
        <taxon>Pseudomonadati</taxon>
        <taxon>Bacteroidota</taxon>
        <taxon>Sphingobacteriia</taxon>
        <taxon>Sphingobacteriales</taxon>
        <taxon>Sphingobacteriaceae</taxon>
        <taxon>Mucilaginibacter</taxon>
    </lineage>
</organism>
<reference evidence="2" key="1">
    <citation type="submission" date="2016-10" db="EMBL/GenBank/DDBJ databases">
        <authorList>
            <person name="Varghese N."/>
            <person name="Submissions S."/>
        </authorList>
    </citation>
    <scope>NUCLEOTIDE SEQUENCE [LARGE SCALE GENOMIC DNA]</scope>
    <source>
        <strain evidence="2">Gh-67</strain>
    </source>
</reference>
<accession>A0A1G7SF28</accession>
<evidence type="ECO:0000313" key="1">
    <source>
        <dbReference type="EMBL" id="SDG21514.1"/>
    </source>
</evidence>
<dbReference type="AlphaFoldDB" id="A0A1G7SF28"/>